<evidence type="ECO:0000313" key="6">
    <source>
        <dbReference type="Proteomes" id="UP000298017"/>
    </source>
</evidence>
<dbReference type="Gene3D" id="3.90.550.10">
    <property type="entry name" value="Spore Coat Polysaccharide Biosynthesis Protein SpsA, Chain A"/>
    <property type="match status" value="1"/>
</dbReference>
<evidence type="ECO:0000259" key="4">
    <source>
        <dbReference type="Pfam" id="PF00535"/>
    </source>
</evidence>
<dbReference type="PANTHER" id="PTHR43685">
    <property type="entry name" value="GLYCOSYLTRANSFERASE"/>
    <property type="match status" value="1"/>
</dbReference>
<dbReference type="GO" id="GO:0016757">
    <property type="term" value="F:glycosyltransferase activity"/>
    <property type="evidence" value="ECO:0007669"/>
    <property type="project" value="UniProtKB-KW"/>
</dbReference>
<dbReference type="CDD" id="cd00761">
    <property type="entry name" value="Glyco_tranf_GTA_type"/>
    <property type="match status" value="1"/>
</dbReference>
<evidence type="ECO:0000256" key="3">
    <source>
        <dbReference type="ARBA" id="ARBA00022679"/>
    </source>
</evidence>
<dbReference type="InterPro" id="IPR029044">
    <property type="entry name" value="Nucleotide-diphossugar_trans"/>
</dbReference>
<sequence length="284" mass="30885">MPQLTVIMPAYRAGATVESAMRSTLRAMPRDSELVVSVDGPDAETERAAHRVADRRVVVRENAVNVGTVARMRDALDTTDSAFVARTDADDLSLPWRFTASMRALGHADIVCGGGVRFGQGMLPRLSYPRSLTSTELGLLLPFVNPLFHSSMLARRETLELADAYARPNTAEDYVLWLDALCQGARIHKLAMPLIAYRLSPGQLSSAPDYHARIAQDPEVRRAWDAWARTSGMTWLVDNGGGPGSPVGTAEQLRAVVAGVRPGTRPYTRRHLAQVAGVAREPAC</sequence>
<dbReference type="EMBL" id="SPNK01000007">
    <property type="protein sequence ID" value="TFI01011.1"/>
    <property type="molecule type" value="Genomic_DNA"/>
</dbReference>
<comment type="similarity">
    <text evidence="1">Belongs to the glycosyltransferase 2 family.</text>
</comment>
<dbReference type="SUPFAM" id="SSF53448">
    <property type="entry name" value="Nucleotide-diphospho-sugar transferases"/>
    <property type="match status" value="1"/>
</dbReference>
<dbReference type="RefSeq" id="WP_070636601.1">
    <property type="nucleotide sequence ID" value="NZ_CP072262.1"/>
</dbReference>
<feature type="domain" description="Glycosyltransferase 2-like" evidence="4">
    <location>
        <begin position="5"/>
        <end position="127"/>
    </location>
</feature>
<dbReference type="Proteomes" id="UP000298017">
    <property type="component" value="Unassembled WGS sequence"/>
</dbReference>
<dbReference type="AlphaFoldDB" id="A0AAX2SDA9"/>
<organism evidence="5 6">
    <name type="scientific">Kocuria rhizophila</name>
    <dbReference type="NCBI Taxonomy" id="72000"/>
    <lineage>
        <taxon>Bacteria</taxon>
        <taxon>Bacillati</taxon>
        <taxon>Actinomycetota</taxon>
        <taxon>Actinomycetes</taxon>
        <taxon>Micrococcales</taxon>
        <taxon>Micrococcaceae</taxon>
        <taxon>Kocuria</taxon>
    </lineage>
</organism>
<keyword evidence="6" id="KW-1185">Reference proteome</keyword>
<dbReference type="Pfam" id="PF00535">
    <property type="entry name" value="Glycos_transf_2"/>
    <property type="match status" value="1"/>
</dbReference>
<comment type="caution">
    <text evidence="5">The sequence shown here is derived from an EMBL/GenBank/DDBJ whole genome shotgun (WGS) entry which is preliminary data.</text>
</comment>
<keyword evidence="2" id="KW-0328">Glycosyltransferase</keyword>
<name>A0AAX2SDA9_KOCRH</name>
<dbReference type="PANTHER" id="PTHR43685:SF5">
    <property type="entry name" value="GLYCOSYLTRANSFERASE EPSE-RELATED"/>
    <property type="match status" value="1"/>
</dbReference>
<accession>A0AAX2SDA9</accession>
<dbReference type="InterPro" id="IPR050834">
    <property type="entry name" value="Glycosyltransf_2"/>
</dbReference>
<proteinExistence type="inferred from homology"/>
<gene>
    <name evidence="5" type="ORF">E4P33_08075</name>
</gene>
<evidence type="ECO:0000313" key="5">
    <source>
        <dbReference type="EMBL" id="TFI01011.1"/>
    </source>
</evidence>
<protein>
    <submittedName>
        <fullName evidence="5">Glycosyltransferase</fullName>
    </submittedName>
</protein>
<evidence type="ECO:0000256" key="1">
    <source>
        <dbReference type="ARBA" id="ARBA00006739"/>
    </source>
</evidence>
<dbReference type="InterPro" id="IPR001173">
    <property type="entry name" value="Glyco_trans_2-like"/>
</dbReference>
<evidence type="ECO:0000256" key="2">
    <source>
        <dbReference type="ARBA" id="ARBA00022676"/>
    </source>
</evidence>
<keyword evidence="3" id="KW-0808">Transferase</keyword>
<reference evidence="5 6" key="1">
    <citation type="submission" date="2019-03" db="EMBL/GenBank/DDBJ databases">
        <title>Genome Sequencing and Assembly of Various Microbes Isolated from Alder Root Nodule.</title>
        <authorList>
            <person name="Swanson E."/>
            <person name="Sevigny J.L."/>
            <person name="Pesce C."/>
            <person name="Davis I."/>
            <person name="Kleiner V."/>
            <person name="Tisa L."/>
        </authorList>
    </citation>
    <scope>NUCLEOTIDE SEQUENCE [LARGE SCALE GENOMIC DNA]</scope>
    <source>
        <strain evidence="5 6">4R-31</strain>
    </source>
</reference>